<name>A0A8J3YT15_9ACTN</name>
<dbReference type="SUPFAM" id="SSF55120">
    <property type="entry name" value="Pseudouridine synthase"/>
    <property type="match status" value="1"/>
</dbReference>
<dbReference type="InterPro" id="IPR000748">
    <property type="entry name" value="PsdUridine_synth_RsuA/RluB/E/F"/>
</dbReference>
<dbReference type="Proteomes" id="UP000619260">
    <property type="component" value="Unassembled WGS sequence"/>
</dbReference>
<protein>
    <recommendedName>
        <fullName evidence="6">Pseudouridine synthase</fullName>
        <ecNumber evidence="6">5.4.99.-</ecNumber>
    </recommendedName>
</protein>
<dbReference type="Pfam" id="PF00849">
    <property type="entry name" value="PseudoU_synth_2"/>
    <property type="match status" value="1"/>
</dbReference>
<feature type="domain" description="RNA-binding S4" evidence="7">
    <location>
        <begin position="10"/>
        <end position="68"/>
    </location>
</feature>
<dbReference type="InterPro" id="IPR018496">
    <property type="entry name" value="PsdUridine_synth_RsuA/RluB_CS"/>
</dbReference>
<evidence type="ECO:0000256" key="5">
    <source>
        <dbReference type="PROSITE-ProRule" id="PRU00182"/>
    </source>
</evidence>
<evidence type="ECO:0000256" key="6">
    <source>
        <dbReference type="RuleBase" id="RU003887"/>
    </source>
</evidence>
<dbReference type="InterPro" id="IPR036986">
    <property type="entry name" value="S4_RNA-bd_sf"/>
</dbReference>
<evidence type="ECO:0000313" key="9">
    <source>
        <dbReference type="Proteomes" id="UP000619260"/>
    </source>
</evidence>
<dbReference type="InterPro" id="IPR002942">
    <property type="entry name" value="S4_RNA-bd"/>
</dbReference>
<dbReference type="InterPro" id="IPR020094">
    <property type="entry name" value="TruA/RsuA/RluB/E/F_N"/>
</dbReference>
<evidence type="ECO:0000256" key="2">
    <source>
        <dbReference type="ARBA" id="ARBA00008348"/>
    </source>
</evidence>
<keyword evidence="3 5" id="KW-0694">RNA-binding</keyword>
<dbReference type="FunFam" id="3.30.70.1560:FF:000001">
    <property type="entry name" value="Pseudouridine synthase"/>
    <property type="match status" value="1"/>
</dbReference>
<evidence type="ECO:0000256" key="3">
    <source>
        <dbReference type="ARBA" id="ARBA00022884"/>
    </source>
</evidence>
<dbReference type="SUPFAM" id="SSF55174">
    <property type="entry name" value="Alpha-L RNA-binding motif"/>
    <property type="match status" value="1"/>
</dbReference>
<evidence type="ECO:0000259" key="7">
    <source>
        <dbReference type="SMART" id="SM00363"/>
    </source>
</evidence>
<dbReference type="GO" id="GO:0005829">
    <property type="term" value="C:cytosol"/>
    <property type="evidence" value="ECO:0007669"/>
    <property type="project" value="UniProtKB-ARBA"/>
</dbReference>
<comment type="catalytic activity">
    <reaction evidence="1">
        <text>a uridine in RNA = a pseudouridine in RNA</text>
        <dbReference type="Rhea" id="RHEA:48348"/>
        <dbReference type="Rhea" id="RHEA-COMP:12068"/>
        <dbReference type="Rhea" id="RHEA-COMP:12069"/>
        <dbReference type="ChEBI" id="CHEBI:65314"/>
        <dbReference type="ChEBI" id="CHEBI:65315"/>
    </reaction>
</comment>
<dbReference type="PANTHER" id="PTHR47683:SF2">
    <property type="entry name" value="RNA-BINDING S4 DOMAIN-CONTAINING PROTEIN"/>
    <property type="match status" value="1"/>
</dbReference>
<comment type="caution">
    <text evidence="8">The sequence shown here is derived from an EMBL/GenBank/DDBJ whole genome shotgun (WGS) entry which is preliminary data.</text>
</comment>
<gene>
    <name evidence="8" type="primary">rluB</name>
    <name evidence="8" type="ORF">Val02_78720</name>
</gene>
<dbReference type="GO" id="GO:0000455">
    <property type="term" value="P:enzyme-directed rRNA pseudouridine synthesis"/>
    <property type="evidence" value="ECO:0007669"/>
    <property type="project" value="UniProtKB-ARBA"/>
</dbReference>
<evidence type="ECO:0000313" key="8">
    <source>
        <dbReference type="EMBL" id="GIJ50986.1"/>
    </source>
</evidence>
<organism evidence="8 9">
    <name type="scientific">Virgisporangium aliadipatigenens</name>
    <dbReference type="NCBI Taxonomy" id="741659"/>
    <lineage>
        <taxon>Bacteria</taxon>
        <taxon>Bacillati</taxon>
        <taxon>Actinomycetota</taxon>
        <taxon>Actinomycetes</taxon>
        <taxon>Micromonosporales</taxon>
        <taxon>Micromonosporaceae</taxon>
        <taxon>Virgisporangium</taxon>
    </lineage>
</organism>
<dbReference type="NCBIfam" id="TIGR00093">
    <property type="entry name" value="pseudouridine synthase"/>
    <property type="match status" value="1"/>
</dbReference>
<dbReference type="Gene3D" id="3.30.70.580">
    <property type="entry name" value="Pseudouridine synthase I, catalytic domain, N-terminal subdomain"/>
    <property type="match status" value="1"/>
</dbReference>
<dbReference type="InterPro" id="IPR050343">
    <property type="entry name" value="RsuA_PseudoU_synthase"/>
</dbReference>
<dbReference type="PANTHER" id="PTHR47683">
    <property type="entry name" value="PSEUDOURIDINE SYNTHASE FAMILY PROTEIN-RELATED"/>
    <property type="match status" value="1"/>
</dbReference>
<keyword evidence="4 6" id="KW-0413">Isomerase</keyword>
<dbReference type="InterPro" id="IPR020103">
    <property type="entry name" value="PsdUridine_synth_cat_dom_sf"/>
</dbReference>
<dbReference type="CDD" id="cd02870">
    <property type="entry name" value="PseudoU_synth_RsuA_like"/>
    <property type="match status" value="1"/>
</dbReference>
<dbReference type="Pfam" id="PF01479">
    <property type="entry name" value="S4"/>
    <property type="match status" value="1"/>
</dbReference>
<dbReference type="SMART" id="SM00363">
    <property type="entry name" value="S4"/>
    <property type="match status" value="1"/>
</dbReference>
<dbReference type="InterPro" id="IPR042092">
    <property type="entry name" value="PsdUridine_s_RsuA/RluB/E/F_cat"/>
</dbReference>
<evidence type="ECO:0000256" key="1">
    <source>
        <dbReference type="ARBA" id="ARBA00000073"/>
    </source>
</evidence>
<dbReference type="GO" id="GO:0003723">
    <property type="term" value="F:RNA binding"/>
    <property type="evidence" value="ECO:0007669"/>
    <property type="project" value="UniProtKB-KW"/>
</dbReference>
<keyword evidence="9" id="KW-1185">Reference proteome</keyword>
<reference evidence="8" key="1">
    <citation type="submission" date="2021-01" db="EMBL/GenBank/DDBJ databases">
        <title>Whole genome shotgun sequence of Virgisporangium aliadipatigenens NBRC 105644.</title>
        <authorList>
            <person name="Komaki H."/>
            <person name="Tamura T."/>
        </authorList>
    </citation>
    <scope>NUCLEOTIDE SEQUENCE</scope>
    <source>
        <strain evidence="8">NBRC 105644</strain>
    </source>
</reference>
<comment type="similarity">
    <text evidence="2 6">Belongs to the pseudouridine synthase RsuA family.</text>
</comment>
<dbReference type="PROSITE" id="PS01149">
    <property type="entry name" value="PSI_RSU"/>
    <property type="match status" value="1"/>
</dbReference>
<dbReference type="PROSITE" id="PS50889">
    <property type="entry name" value="S4"/>
    <property type="match status" value="1"/>
</dbReference>
<sequence length="255" mass="27353">MPTAESTGPQRLQKVLAAAGIASRRVCEELISAGRVTVDGRTATLGDKVDTDAEICVDGERVITDPSKVYLLMNKPRGVVSTMDDERGRTALADFLPFVGKRVFHVGRLDQDSEGLLMLTNDGDLAHKLMHPAFGVSKTYLVQVPGPVPRNVGRELRAGVRLEDGPAKVDAFRVVDSVGRNALVEVVLHEGRKHIVRRMFDSVGHPVSRLVRTAIGPVKIGDLKAGKTRPLTRPELAALFAAVAGQPAASAVSDE</sequence>
<dbReference type="FunFam" id="3.10.290.10:FF:000003">
    <property type="entry name" value="Pseudouridine synthase"/>
    <property type="match status" value="1"/>
</dbReference>
<accession>A0A8J3YT15</accession>
<dbReference type="GO" id="GO:0120159">
    <property type="term" value="F:rRNA pseudouridine synthase activity"/>
    <property type="evidence" value="ECO:0007669"/>
    <property type="project" value="UniProtKB-ARBA"/>
</dbReference>
<evidence type="ECO:0000256" key="4">
    <source>
        <dbReference type="ARBA" id="ARBA00023235"/>
    </source>
</evidence>
<dbReference type="InterPro" id="IPR006145">
    <property type="entry name" value="PsdUridine_synth_RsuA/RluA"/>
</dbReference>
<dbReference type="CDD" id="cd00165">
    <property type="entry name" value="S4"/>
    <property type="match status" value="1"/>
</dbReference>
<dbReference type="Gene3D" id="3.10.290.10">
    <property type="entry name" value="RNA-binding S4 domain"/>
    <property type="match status" value="1"/>
</dbReference>
<dbReference type="EC" id="5.4.99.-" evidence="6"/>
<dbReference type="AlphaFoldDB" id="A0A8J3YT15"/>
<proteinExistence type="inferred from homology"/>
<dbReference type="EMBL" id="BOPF01000042">
    <property type="protein sequence ID" value="GIJ50986.1"/>
    <property type="molecule type" value="Genomic_DNA"/>
</dbReference>
<dbReference type="Gene3D" id="3.30.70.1560">
    <property type="entry name" value="Alpha-L RNA-binding motif"/>
    <property type="match status" value="1"/>
</dbReference>